<proteinExistence type="predicted"/>
<reference evidence="1" key="1">
    <citation type="submission" date="2023-11" db="EMBL/GenBank/DDBJ databases">
        <authorList>
            <person name="Poullet M."/>
        </authorList>
    </citation>
    <scope>NUCLEOTIDE SEQUENCE</scope>
    <source>
        <strain evidence="1">E1834</strain>
    </source>
</reference>
<organism evidence="1 2">
    <name type="scientific">Meloidogyne enterolobii</name>
    <name type="common">Root-knot nematode worm</name>
    <name type="synonym">Meloidogyne mayaguensis</name>
    <dbReference type="NCBI Taxonomy" id="390850"/>
    <lineage>
        <taxon>Eukaryota</taxon>
        <taxon>Metazoa</taxon>
        <taxon>Ecdysozoa</taxon>
        <taxon>Nematoda</taxon>
        <taxon>Chromadorea</taxon>
        <taxon>Rhabditida</taxon>
        <taxon>Tylenchina</taxon>
        <taxon>Tylenchomorpha</taxon>
        <taxon>Tylenchoidea</taxon>
        <taxon>Meloidogynidae</taxon>
        <taxon>Meloidogyninae</taxon>
        <taxon>Meloidogyne</taxon>
    </lineage>
</organism>
<keyword evidence="2" id="KW-1185">Reference proteome</keyword>
<protein>
    <submittedName>
        <fullName evidence="1">Uncharacterized protein</fullName>
    </submittedName>
</protein>
<dbReference type="EMBL" id="CAVMJV010000082">
    <property type="protein sequence ID" value="CAK5090422.1"/>
    <property type="molecule type" value="Genomic_DNA"/>
</dbReference>
<dbReference type="Proteomes" id="UP001497535">
    <property type="component" value="Unassembled WGS sequence"/>
</dbReference>
<name>A0ACB1AFW0_MELEN</name>
<comment type="caution">
    <text evidence="1">The sequence shown here is derived from an EMBL/GenBank/DDBJ whole genome shotgun (WGS) entry which is preliminary data.</text>
</comment>
<evidence type="ECO:0000313" key="2">
    <source>
        <dbReference type="Proteomes" id="UP001497535"/>
    </source>
</evidence>
<gene>
    <name evidence="1" type="ORF">MENTE1834_LOCUS38206</name>
</gene>
<sequence>MPAAAVDFNCQLLFLDPSIQSIVAHPFFTILRVGSPHFNVVLLAIPFEELEGHLTLVVRIVVSFFRNNPNMVCLEMIHSEVLHAGRSNCHSFPKNIQAVGDLQKFVTEGNERSHQDLHIVGTIRC</sequence>
<accession>A0ACB1AFW0</accession>
<evidence type="ECO:0000313" key="1">
    <source>
        <dbReference type="EMBL" id="CAK5090422.1"/>
    </source>
</evidence>